<dbReference type="EMBL" id="FMZV01000026">
    <property type="protein sequence ID" value="SDE65351.1"/>
    <property type="molecule type" value="Genomic_DNA"/>
</dbReference>
<dbReference type="Proteomes" id="UP000199628">
    <property type="component" value="Unassembled WGS sequence"/>
</dbReference>
<protein>
    <recommendedName>
        <fullName evidence="3">Lipoprotein</fullName>
    </recommendedName>
</protein>
<sequence>MRWLRIGLVITTLLSGCIESYTRTLSAEQREDLGREFTFSIYFPELKANGADTRPKEIRGLEKVTYRFRRQEDLSYSLALSPAKILNGEGNGEIDLSNDIPGLNASIASLDKTKEFNLLVVDIFAPINGEELGAGAGMITMFVLTAAEEEAFLGFLSCEGESRLQILECGEEISEWLHPTPLFELSIWGEYQDLYSVYRKFAREKSFYFAVDCSRFPQYSSSLHGFRTKCYEWSQIVQ</sequence>
<evidence type="ECO:0000313" key="1">
    <source>
        <dbReference type="EMBL" id="SDE65351.1"/>
    </source>
</evidence>
<reference evidence="2" key="1">
    <citation type="submission" date="2016-10" db="EMBL/GenBank/DDBJ databases">
        <authorList>
            <person name="Varghese N."/>
            <person name="Submissions S."/>
        </authorList>
    </citation>
    <scope>NUCLEOTIDE SEQUENCE [LARGE SCALE GENOMIC DNA]</scope>
    <source>
        <strain evidence="2">CGMCC 1.9108</strain>
    </source>
</reference>
<gene>
    <name evidence="1" type="ORF">SAMN04488239_12630</name>
</gene>
<evidence type="ECO:0008006" key="3">
    <source>
        <dbReference type="Google" id="ProtNLM"/>
    </source>
</evidence>
<name>A0A1G7ENY1_9RHOB</name>
<evidence type="ECO:0000313" key="2">
    <source>
        <dbReference type="Proteomes" id="UP000199628"/>
    </source>
</evidence>
<accession>A0A1G7ENY1</accession>
<dbReference type="PROSITE" id="PS51257">
    <property type="entry name" value="PROKAR_LIPOPROTEIN"/>
    <property type="match status" value="1"/>
</dbReference>
<proteinExistence type="predicted"/>
<organism evidence="1 2">
    <name type="scientific">Ruegeria marina</name>
    <dbReference type="NCBI Taxonomy" id="639004"/>
    <lineage>
        <taxon>Bacteria</taxon>
        <taxon>Pseudomonadati</taxon>
        <taxon>Pseudomonadota</taxon>
        <taxon>Alphaproteobacteria</taxon>
        <taxon>Rhodobacterales</taxon>
        <taxon>Roseobacteraceae</taxon>
        <taxon>Ruegeria</taxon>
    </lineage>
</organism>
<keyword evidence="2" id="KW-1185">Reference proteome</keyword>
<dbReference type="AlphaFoldDB" id="A0A1G7ENY1"/>